<dbReference type="SUPFAM" id="SSF56219">
    <property type="entry name" value="DNase I-like"/>
    <property type="match status" value="1"/>
</dbReference>
<evidence type="ECO:0000256" key="4">
    <source>
        <dbReference type="ARBA" id="ARBA00019048"/>
    </source>
</evidence>
<comment type="catalytic activity">
    <reaction evidence="9">
        <text>alpha-D-glucose 1-phosphate + UTP + H(+) = UDP-alpha-D-glucose + diphosphate</text>
        <dbReference type="Rhea" id="RHEA:19889"/>
        <dbReference type="ChEBI" id="CHEBI:15378"/>
        <dbReference type="ChEBI" id="CHEBI:33019"/>
        <dbReference type="ChEBI" id="CHEBI:46398"/>
        <dbReference type="ChEBI" id="CHEBI:58601"/>
        <dbReference type="ChEBI" id="CHEBI:58885"/>
        <dbReference type="EC" id="2.7.7.9"/>
    </reaction>
    <physiologicalReaction direction="left-to-right" evidence="9">
        <dbReference type="Rhea" id="RHEA:19890"/>
    </physiologicalReaction>
</comment>
<dbReference type="EMBL" id="JBEHCU010005306">
    <property type="protein sequence ID" value="KAL1400251.1"/>
    <property type="molecule type" value="Genomic_DNA"/>
</dbReference>
<dbReference type="Gene3D" id="3.60.10.10">
    <property type="entry name" value="Endonuclease/exonuclease/phosphatase"/>
    <property type="match status" value="1"/>
</dbReference>
<keyword evidence="12" id="KW-1185">Reference proteome</keyword>
<keyword evidence="6" id="KW-0548">Nucleotidyltransferase</keyword>
<evidence type="ECO:0000256" key="9">
    <source>
        <dbReference type="ARBA" id="ARBA00047432"/>
    </source>
</evidence>
<evidence type="ECO:0000313" key="12">
    <source>
        <dbReference type="Proteomes" id="UP001562425"/>
    </source>
</evidence>
<comment type="function">
    <text evidence="7">UTP--glucose-1-phosphate uridylyltransferase catalyzing the conversion of glucose-1-phosphate into UDP-glucose, a crucial precursor for the production of glycogen.</text>
</comment>
<proteinExistence type="inferred from homology"/>
<evidence type="ECO:0000256" key="8">
    <source>
        <dbReference type="ARBA" id="ARBA00031959"/>
    </source>
</evidence>
<reference evidence="11 12" key="1">
    <citation type="submission" date="2024-05" db="EMBL/GenBank/DDBJ databases">
        <title>Culex pipiens pipiens assembly and annotation.</title>
        <authorList>
            <person name="Alout H."/>
            <person name="Durand T."/>
        </authorList>
    </citation>
    <scope>NUCLEOTIDE SEQUENCE [LARGE SCALE GENOMIC DNA]</scope>
    <source>
        <strain evidence="11">HA-2024</strain>
        <tissue evidence="11">Whole body</tissue>
    </source>
</reference>
<gene>
    <name evidence="11" type="ORF">pipiens_007592</name>
</gene>
<protein>
    <recommendedName>
        <fullName evidence="4">UTP--glucose-1-phosphate uridylyltransferase</fullName>
        <ecNumber evidence="3">2.7.7.9</ecNumber>
    </recommendedName>
    <alternativeName>
        <fullName evidence="8">UDP-glucose pyrophosphorylase</fullName>
    </alternativeName>
</protein>
<dbReference type="InterPro" id="IPR002618">
    <property type="entry name" value="UDPGP_fam"/>
</dbReference>
<dbReference type="InterPro" id="IPR016267">
    <property type="entry name" value="UDPGP_trans"/>
</dbReference>
<dbReference type="SUPFAM" id="SSF53448">
    <property type="entry name" value="Nucleotide-diphospho-sugar transferases"/>
    <property type="match status" value="1"/>
</dbReference>
<dbReference type="Gene3D" id="2.160.10.10">
    <property type="entry name" value="Hexapeptide repeat proteins"/>
    <property type="match status" value="1"/>
</dbReference>
<dbReference type="InterPro" id="IPR029044">
    <property type="entry name" value="Nucleotide-diphossugar_trans"/>
</dbReference>
<comment type="caution">
    <text evidence="11">The sequence shown here is derived from an EMBL/GenBank/DDBJ whole genome shotgun (WGS) entry which is preliminary data.</text>
</comment>
<keyword evidence="5" id="KW-0808">Transferase</keyword>
<dbReference type="AlphaFoldDB" id="A0ABD1DKJ1"/>
<dbReference type="FunFam" id="2.160.10.10:FF:000001">
    <property type="entry name" value="UTP--glucose-1-phosphate uridylyltransferase"/>
    <property type="match status" value="1"/>
</dbReference>
<dbReference type="InterPro" id="IPR036691">
    <property type="entry name" value="Endo/exonu/phosph_ase_sf"/>
</dbReference>
<dbReference type="Pfam" id="PF01704">
    <property type="entry name" value="UDPGP"/>
    <property type="match status" value="1"/>
</dbReference>
<dbReference type="EC" id="2.7.7.9" evidence="3"/>
<dbReference type="Pfam" id="PF14529">
    <property type="entry name" value="Exo_endo_phos_2"/>
    <property type="match status" value="1"/>
</dbReference>
<comment type="subunit">
    <text evidence="2">Homooctamer.</text>
</comment>
<evidence type="ECO:0000259" key="10">
    <source>
        <dbReference type="PROSITE" id="PS50878"/>
    </source>
</evidence>
<dbReference type="GO" id="GO:0003983">
    <property type="term" value="F:UTP:glucose-1-phosphate uridylyltransferase activity"/>
    <property type="evidence" value="ECO:0007669"/>
    <property type="project" value="UniProtKB-EC"/>
</dbReference>
<dbReference type="CDD" id="cd00897">
    <property type="entry name" value="UGPase_euk"/>
    <property type="match status" value="1"/>
</dbReference>
<evidence type="ECO:0000256" key="3">
    <source>
        <dbReference type="ARBA" id="ARBA00012415"/>
    </source>
</evidence>
<dbReference type="Proteomes" id="UP001562425">
    <property type="component" value="Unassembled WGS sequence"/>
</dbReference>
<dbReference type="FunFam" id="3.90.550.10:FF:000002">
    <property type="entry name" value="UTP--glucose-1-phosphate uridylyltransferase"/>
    <property type="match status" value="1"/>
</dbReference>
<name>A0ABD1DKJ1_CULPP</name>
<accession>A0ABD1DKJ1</accession>
<organism evidence="11 12">
    <name type="scientific">Culex pipiens pipiens</name>
    <name type="common">Northern house mosquito</name>
    <dbReference type="NCBI Taxonomy" id="38569"/>
    <lineage>
        <taxon>Eukaryota</taxon>
        <taxon>Metazoa</taxon>
        <taxon>Ecdysozoa</taxon>
        <taxon>Arthropoda</taxon>
        <taxon>Hexapoda</taxon>
        <taxon>Insecta</taxon>
        <taxon>Pterygota</taxon>
        <taxon>Neoptera</taxon>
        <taxon>Endopterygota</taxon>
        <taxon>Diptera</taxon>
        <taxon>Nematocera</taxon>
        <taxon>Culicoidea</taxon>
        <taxon>Culicidae</taxon>
        <taxon>Culicinae</taxon>
        <taxon>Culicini</taxon>
        <taxon>Culex</taxon>
        <taxon>Culex</taxon>
    </lineage>
</organism>
<evidence type="ECO:0000256" key="2">
    <source>
        <dbReference type="ARBA" id="ARBA00011823"/>
    </source>
</evidence>
<dbReference type="Pfam" id="PF00078">
    <property type="entry name" value="RVT_1"/>
    <property type="match status" value="1"/>
</dbReference>
<dbReference type="InterPro" id="IPR000477">
    <property type="entry name" value="RT_dom"/>
</dbReference>
<dbReference type="PANTHER" id="PTHR43511">
    <property type="match status" value="1"/>
</dbReference>
<feature type="domain" description="Reverse transcriptase" evidence="10">
    <location>
        <begin position="622"/>
        <end position="941"/>
    </location>
</feature>
<evidence type="ECO:0000256" key="6">
    <source>
        <dbReference type="ARBA" id="ARBA00022695"/>
    </source>
</evidence>
<evidence type="ECO:0000256" key="7">
    <source>
        <dbReference type="ARBA" id="ARBA00023579"/>
    </source>
</evidence>
<dbReference type="InterPro" id="IPR005135">
    <property type="entry name" value="Endo/exonuclease/phosphatase"/>
</dbReference>
<comment type="similarity">
    <text evidence="1">Belongs to the UDPGP type 1 family.</text>
</comment>
<evidence type="ECO:0000313" key="11">
    <source>
        <dbReference type="EMBL" id="KAL1400251.1"/>
    </source>
</evidence>
<dbReference type="PROSITE" id="PS50878">
    <property type="entry name" value="RT_POL"/>
    <property type="match status" value="1"/>
</dbReference>
<sequence length="1268" mass="144875">MATNTTTVDDKNNNKQFLQSSYVQGCQSSIDGIIWENSMTLDIAVRMLMMQFTEMKLMLETFRNDFNRKIDTIKSELQGKVSVLQSDITTLETEYEGKFVNQDATLGQINHRVNHLYLNMGALENQKELIISGVPFVSDEDPDALFVMICRQLECSEGEELLSSTRRIYVNGLKNGDISLLLVEFALKTTRDRFYSTYLRRRDLKLRHLGMPSDRRVFINENLNAGAREVKKAALLLKKVDKLTSVFTKGGIVYVKRRCLALEFRLNGFKVLLVVVYNPPDNNCASFLEEKLTSLTLRYESVFLVGDFNTDLLQASNKRTQLLSAFESFSLVPYGCEPTYYHDTGCSQLDLLVTNDSDKILRFDQVDFPGLSQHDLIYVSLDIDAMQPVTVNTYRDYVHFDADALKFATVSIPWRNFYAILDPNHSLEFFTEQLKIVHDTCFPLQTSSRRNAPNRWFTADVQRAILERDLAYKDWRTAASDVKHLKRRTYKTLRNRANSVNERAKKTFLGGYLDANIPSNLLWTRVKNLGVGKDKSSQPCDHDPDEVNRMFLSSFTPAETRNDQHGRILPSQYNFSFRNVHYWEVVYAICEVKSNAVGIDRLPIRFLKIVLPLVIQQITHMFNLFINTFPNLWKHAKVLPLKKKSNSNDVTNLRPISNLYSLSKAFEKLLDQQMANYIDNNHLLTENQAGFRKGQSVKTAALRVHDDLASTIDKRGVGVLVLLDFSKAFDTIPHNKLLDKLETEFNFSSTALNLMNSYLRRRKQTVRGHQRVPSDTKEFHEATKRDALIRLRKDLDNLLHSADDDKKATVQKEMCGFEALFHRFLQEDGPSVEWDKIEKLPQDAVKDYSSLKTPQESEIRAMLDKLVVVKLNGGLGTSMGCHGPKSVIPVRNDLTFLDLTVQQIEHLNKKYSANVPLVLMNSFNTDEDTEKVIRKYKGFQVQIYTFNQSCYPRISRDSLLPVAKDFNIEADIEAWYPPGHGDFYQSFQNSGLLKKFIDEGRDYCFLSNIDNLGATVDINILNRLLGSDRQGDKPIEFVMEVTDKTRADVKGGTLIQYEHKLRLLEIAQVPKEHVDDFKSVKTFKFFNTNNIWARLESIERVLNARTMNMEIIVNNKTLDNGMRVIQLETAVGAAMKCFDDGIGINVPRSRFLPVKKTSDLLLVMSNLYSLKYGSLVMSPQRMFPTTPLVKLGDNHFSKVKEFLGRFANIPDLIELDHLTVSGDVTFGRGVSLRGTVIIIANHGDRIDIPAGAILENKIVSGNMRILDH</sequence>
<dbReference type="Gene3D" id="3.90.550.10">
    <property type="entry name" value="Spore Coat Polysaccharide Biosynthesis Protein SpsA, Chain A"/>
    <property type="match status" value="1"/>
</dbReference>
<evidence type="ECO:0000256" key="1">
    <source>
        <dbReference type="ARBA" id="ARBA00010401"/>
    </source>
</evidence>
<evidence type="ECO:0000256" key="5">
    <source>
        <dbReference type="ARBA" id="ARBA00022679"/>
    </source>
</evidence>